<keyword evidence="3" id="KW-1185">Reference proteome</keyword>
<organism evidence="2 3">
    <name type="scientific">Flavobacterium oncorhynchi</name>
    <dbReference type="NCBI Taxonomy" id="728056"/>
    <lineage>
        <taxon>Bacteria</taxon>
        <taxon>Pseudomonadati</taxon>
        <taxon>Bacteroidota</taxon>
        <taxon>Flavobacteriia</taxon>
        <taxon>Flavobacteriales</taxon>
        <taxon>Flavobacteriaceae</taxon>
        <taxon>Flavobacterium</taxon>
    </lineage>
</organism>
<keyword evidence="1" id="KW-0812">Transmembrane</keyword>
<sequence>MQYQTKATVFNLFFKMKFKIQKAVIFFNKYLYSPTVLLGMFWIFFFKGEPFSIQKIIDARYEPKLYVAAIMAVAFLLFLRYNKKQNNKK</sequence>
<feature type="transmembrane region" description="Helical" evidence="1">
    <location>
        <begin position="23"/>
        <end position="45"/>
    </location>
</feature>
<evidence type="ECO:0000256" key="1">
    <source>
        <dbReference type="SAM" id="Phobius"/>
    </source>
</evidence>
<accession>A0A226I0J4</accession>
<comment type="caution">
    <text evidence="2">The sequence shown here is derived from an EMBL/GenBank/DDBJ whole genome shotgun (WGS) entry which is preliminary data.</text>
</comment>
<dbReference type="EMBL" id="MUHA01000013">
    <property type="protein sequence ID" value="OXA99616.1"/>
    <property type="molecule type" value="Genomic_DNA"/>
</dbReference>
<feature type="transmembrane region" description="Helical" evidence="1">
    <location>
        <begin position="65"/>
        <end position="81"/>
    </location>
</feature>
<keyword evidence="1" id="KW-1133">Transmembrane helix</keyword>
<name>A0A226I0J4_9FLAO</name>
<dbReference type="Proteomes" id="UP000198336">
    <property type="component" value="Unassembled WGS sequence"/>
</dbReference>
<evidence type="ECO:0000313" key="3">
    <source>
        <dbReference type="Proteomes" id="UP000198336"/>
    </source>
</evidence>
<gene>
    <name evidence="2" type="ORF">B0A75_10775</name>
</gene>
<proteinExistence type="predicted"/>
<evidence type="ECO:0000313" key="2">
    <source>
        <dbReference type="EMBL" id="OXA99616.1"/>
    </source>
</evidence>
<keyword evidence="1" id="KW-0472">Membrane</keyword>
<protein>
    <submittedName>
        <fullName evidence="2">Uncharacterized protein</fullName>
    </submittedName>
</protein>
<reference evidence="2 3" key="1">
    <citation type="submission" date="2016-11" db="EMBL/GenBank/DDBJ databases">
        <title>Whole genomes of Flavobacteriaceae.</title>
        <authorList>
            <person name="Stine C."/>
            <person name="Li C."/>
            <person name="Tadesse D."/>
        </authorList>
    </citation>
    <scope>NUCLEOTIDE SEQUENCE [LARGE SCALE GENOMIC DNA]</scope>
    <source>
        <strain evidence="2 3">CCUG 59446</strain>
    </source>
</reference>
<dbReference type="AlphaFoldDB" id="A0A226I0J4"/>